<reference evidence="1" key="1">
    <citation type="submission" date="2014-11" db="EMBL/GenBank/DDBJ databases">
        <authorList>
            <person name="Amaro Gonzalez C."/>
        </authorList>
    </citation>
    <scope>NUCLEOTIDE SEQUENCE</scope>
</reference>
<name>A0A0E9W8K2_ANGAN</name>
<protein>
    <submittedName>
        <fullName evidence="1">Uncharacterized protein</fullName>
    </submittedName>
</protein>
<dbReference type="EMBL" id="GBXM01021858">
    <property type="protein sequence ID" value="JAH86719.1"/>
    <property type="molecule type" value="Transcribed_RNA"/>
</dbReference>
<sequence length="42" mass="4807">MPEQKYPHTPVRPSSDFPQWSSLPIPAPPIQLSFLVLPQESY</sequence>
<reference evidence="1" key="2">
    <citation type="journal article" date="2015" name="Fish Shellfish Immunol.">
        <title>Early steps in the European eel (Anguilla anguilla)-Vibrio vulnificus interaction in the gills: Role of the RtxA13 toxin.</title>
        <authorList>
            <person name="Callol A."/>
            <person name="Pajuelo D."/>
            <person name="Ebbesson L."/>
            <person name="Teles M."/>
            <person name="MacKenzie S."/>
            <person name="Amaro C."/>
        </authorList>
    </citation>
    <scope>NUCLEOTIDE SEQUENCE</scope>
</reference>
<dbReference type="AlphaFoldDB" id="A0A0E9W8K2"/>
<organism evidence="1">
    <name type="scientific">Anguilla anguilla</name>
    <name type="common">European freshwater eel</name>
    <name type="synonym">Muraena anguilla</name>
    <dbReference type="NCBI Taxonomy" id="7936"/>
    <lineage>
        <taxon>Eukaryota</taxon>
        <taxon>Metazoa</taxon>
        <taxon>Chordata</taxon>
        <taxon>Craniata</taxon>
        <taxon>Vertebrata</taxon>
        <taxon>Euteleostomi</taxon>
        <taxon>Actinopterygii</taxon>
        <taxon>Neopterygii</taxon>
        <taxon>Teleostei</taxon>
        <taxon>Anguilliformes</taxon>
        <taxon>Anguillidae</taxon>
        <taxon>Anguilla</taxon>
    </lineage>
</organism>
<proteinExistence type="predicted"/>
<accession>A0A0E9W8K2</accession>
<evidence type="ECO:0000313" key="1">
    <source>
        <dbReference type="EMBL" id="JAH86719.1"/>
    </source>
</evidence>